<dbReference type="EC" id="2.7.11.1" evidence="2"/>
<dbReference type="PANTHER" id="PTHR23150">
    <property type="entry name" value="SULFATASE MODIFYING FACTOR 1, 2"/>
    <property type="match status" value="1"/>
</dbReference>
<keyword evidence="3" id="KW-1185">Reference proteome</keyword>
<reference evidence="2 3" key="1">
    <citation type="submission" date="2019-02" db="EMBL/GenBank/DDBJ databases">
        <title>Deep-cultivation of Planctomycetes and their phenomic and genomic characterization uncovers novel biology.</title>
        <authorList>
            <person name="Wiegand S."/>
            <person name="Jogler M."/>
            <person name="Boedeker C."/>
            <person name="Pinto D."/>
            <person name="Vollmers J."/>
            <person name="Rivas-Marin E."/>
            <person name="Kohn T."/>
            <person name="Peeters S.H."/>
            <person name="Heuer A."/>
            <person name="Rast P."/>
            <person name="Oberbeckmann S."/>
            <person name="Bunk B."/>
            <person name="Jeske O."/>
            <person name="Meyerdierks A."/>
            <person name="Storesund J.E."/>
            <person name="Kallscheuer N."/>
            <person name="Luecker S."/>
            <person name="Lage O.M."/>
            <person name="Pohl T."/>
            <person name="Merkel B.J."/>
            <person name="Hornburger P."/>
            <person name="Mueller R.-W."/>
            <person name="Bruemmer F."/>
            <person name="Labrenz M."/>
            <person name="Spormann A.M."/>
            <person name="Op den Camp H."/>
            <person name="Overmann J."/>
            <person name="Amann R."/>
            <person name="Jetten M.S.M."/>
            <person name="Mascher T."/>
            <person name="Medema M.H."/>
            <person name="Devos D.P."/>
            <person name="Kaster A.-K."/>
            <person name="Ovreas L."/>
            <person name="Rohde M."/>
            <person name="Galperin M.Y."/>
            <person name="Jogler C."/>
        </authorList>
    </citation>
    <scope>NUCLEOTIDE SEQUENCE [LARGE SCALE GENOMIC DNA]</scope>
    <source>
        <strain evidence="2 3">Pla110</strain>
    </source>
</reference>
<evidence type="ECO:0000313" key="3">
    <source>
        <dbReference type="Proteomes" id="UP000317178"/>
    </source>
</evidence>
<protein>
    <submittedName>
        <fullName evidence="2">Serine/threonine-protein kinase pkn1</fullName>
        <ecNumber evidence="2">2.7.11.1</ecNumber>
    </submittedName>
</protein>
<keyword evidence="2" id="KW-0418">Kinase</keyword>
<organism evidence="2 3">
    <name type="scientific">Polystyrenella longa</name>
    <dbReference type="NCBI Taxonomy" id="2528007"/>
    <lineage>
        <taxon>Bacteria</taxon>
        <taxon>Pseudomonadati</taxon>
        <taxon>Planctomycetota</taxon>
        <taxon>Planctomycetia</taxon>
        <taxon>Planctomycetales</taxon>
        <taxon>Planctomycetaceae</taxon>
        <taxon>Polystyrenella</taxon>
    </lineage>
</organism>
<sequence>MMGSPENEVGRDNDIEGYFSCELSFDFFMGLYPVSRKEYYALSGKSIPSDFHTSFGALSSKILDHPVTGVTWYDAMKFCDNLNERYSNQLPEGYAFSLPTEAMWEYSCRAGTSSRYFCGDSNQCLDDVAWHKNNSFGSIHPVGEKKRNLYGLYDVHGNVAEWCVDGFDDYPIKPQKDWCGISNDSLHMIRGGGYHTEPKYGGLRSAARCELSSKDRFDFLGFRLAIMPNEFLNCSSNGSS</sequence>
<dbReference type="GO" id="GO:0120147">
    <property type="term" value="F:formylglycine-generating oxidase activity"/>
    <property type="evidence" value="ECO:0007669"/>
    <property type="project" value="TreeGrafter"/>
</dbReference>
<keyword evidence="2" id="KW-0808">Transferase</keyword>
<feature type="domain" description="Sulfatase-modifying factor enzyme-like" evidence="1">
    <location>
        <begin position="12"/>
        <end position="225"/>
    </location>
</feature>
<dbReference type="KEGG" id="plon:Pla110_20740"/>
<dbReference type="GO" id="GO:0004674">
    <property type="term" value="F:protein serine/threonine kinase activity"/>
    <property type="evidence" value="ECO:0007669"/>
    <property type="project" value="UniProtKB-EC"/>
</dbReference>
<dbReference type="InterPro" id="IPR051043">
    <property type="entry name" value="Sulfatase_Mod_Factor_Kinase"/>
</dbReference>
<dbReference type="InterPro" id="IPR005532">
    <property type="entry name" value="SUMF_dom"/>
</dbReference>
<dbReference type="SUPFAM" id="SSF56436">
    <property type="entry name" value="C-type lectin-like"/>
    <property type="match status" value="1"/>
</dbReference>
<dbReference type="InterPro" id="IPR016187">
    <property type="entry name" value="CTDL_fold"/>
</dbReference>
<dbReference type="AlphaFoldDB" id="A0A518CM95"/>
<evidence type="ECO:0000259" key="1">
    <source>
        <dbReference type="Pfam" id="PF03781"/>
    </source>
</evidence>
<proteinExistence type="predicted"/>
<name>A0A518CM95_9PLAN</name>
<dbReference type="PANTHER" id="PTHR23150:SF19">
    <property type="entry name" value="FORMYLGLYCINE-GENERATING ENZYME"/>
    <property type="match status" value="1"/>
</dbReference>
<dbReference type="Pfam" id="PF03781">
    <property type="entry name" value="FGE-sulfatase"/>
    <property type="match status" value="1"/>
</dbReference>
<dbReference type="Proteomes" id="UP000317178">
    <property type="component" value="Chromosome"/>
</dbReference>
<gene>
    <name evidence="2" type="primary">pkn1_1</name>
    <name evidence="2" type="ORF">Pla110_20740</name>
</gene>
<accession>A0A518CM95</accession>
<dbReference type="EMBL" id="CP036281">
    <property type="protein sequence ID" value="QDU80347.1"/>
    <property type="molecule type" value="Genomic_DNA"/>
</dbReference>
<dbReference type="InterPro" id="IPR042095">
    <property type="entry name" value="SUMF_sf"/>
</dbReference>
<dbReference type="Gene3D" id="3.90.1580.10">
    <property type="entry name" value="paralog of FGE (formylglycine-generating enzyme)"/>
    <property type="match status" value="1"/>
</dbReference>
<evidence type="ECO:0000313" key="2">
    <source>
        <dbReference type="EMBL" id="QDU80347.1"/>
    </source>
</evidence>